<dbReference type="Proteomes" id="UP001291623">
    <property type="component" value="Unassembled WGS sequence"/>
</dbReference>
<evidence type="ECO:0000313" key="2">
    <source>
        <dbReference type="Proteomes" id="UP001291623"/>
    </source>
</evidence>
<dbReference type="AlphaFoldDB" id="A0AAE1RFL0"/>
<protein>
    <submittedName>
        <fullName evidence="1">Uncharacterized protein</fullName>
    </submittedName>
</protein>
<sequence>MGENHELSSSNYSRDKILEDGILQYDASLCPLLWIDNSQPVIYCNILFRFQELKVTLCSSKILCTRPDISMLRFPTYFSPENKDQADLEPLVADLGDTDPFMAAD</sequence>
<evidence type="ECO:0000313" key="1">
    <source>
        <dbReference type="EMBL" id="KAK4350193.1"/>
    </source>
</evidence>
<reference evidence="1" key="1">
    <citation type="submission" date="2023-12" db="EMBL/GenBank/DDBJ databases">
        <title>Genome assembly of Anisodus tanguticus.</title>
        <authorList>
            <person name="Wang Y.-J."/>
        </authorList>
    </citation>
    <scope>NUCLEOTIDE SEQUENCE</scope>
    <source>
        <strain evidence="1">KB-2021</strain>
        <tissue evidence="1">Leaf</tissue>
    </source>
</reference>
<organism evidence="1 2">
    <name type="scientific">Anisodus tanguticus</name>
    <dbReference type="NCBI Taxonomy" id="243964"/>
    <lineage>
        <taxon>Eukaryota</taxon>
        <taxon>Viridiplantae</taxon>
        <taxon>Streptophyta</taxon>
        <taxon>Embryophyta</taxon>
        <taxon>Tracheophyta</taxon>
        <taxon>Spermatophyta</taxon>
        <taxon>Magnoliopsida</taxon>
        <taxon>eudicotyledons</taxon>
        <taxon>Gunneridae</taxon>
        <taxon>Pentapetalae</taxon>
        <taxon>asterids</taxon>
        <taxon>lamiids</taxon>
        <taxon>Solanales</taxon>
        <taxon>Solanaceae</taxon>
        <taxon>Solanoideae</taxon>
        <taxon>Hyoscyameae</taxon>
        <taxon>Anisodus</taxon>
    </lineage>
</organism>
<name>A0AAE1RFL0_9SOLA</name>
<accession>A0AAE1RFL0</accession>
<comment type="caution">
    <text evidence="1">The sequence shown here is derived from an EMBL/GenBank/DDBJ whole genome shotgun (WGS) entry which is preliminary data.</text>
</comment>
<keyword evidence="2" id="KW-1185">Reference proteome</keyword>
<proteinExistence type="predicted"/>
<dbReference type="EMBL" id="JAVYJV010000016">
    <property type="protein sequence ID" value="KAK4350193.1"/>
    <property type="molecule type" value="Genomic_DNA"/>
</dbReference>
<gene>
    <name evidence="1" type="ORF">RND71_029506</name>
</gene>